<evidence type="ECO:0000313" key="3">
    <source>
        <dbReference type="Proteomes" id="UP000605361"/>
    </source>
</evidence>
<evidence type="ECO:0000256" key="1">
    <source>
        <dbReference type="SAM" id="Phobius"/>
    </source>
</evidence>
<dbReference type="AlphaFoldDB" id="A0A931AMK1"/>
<feature type="transmembrane region" description="Helical" evidence="1">
    <location>
        <begin position="27"/>
        <end position="47"/>
    </location>
</feature>
<comment type="caution">
    <text evidence="2">The sequence shown here is derived from an EMBL/GenBank/DDBJ whole genome shotgun (WGS) entry which is preliminary data.</text>
</comment>
<organism evidence="2 3">
    <name type="scientific">Nonomuraea cypriaca</name>
    <dbReference type="NCBI Taxonomy" id="1187855"/>
    <lineage>
        <taxon>Bacteria</taxon>
        <taxon>Bacillati</taxon>
        <taxon>Actinomycetota</taxon>
        <taxon>Actinomycetes</taxon>
        <taxon>Streptosporangiales</taxon>
        <taxon>Streptosporangiaceae</taxon>
        <taxon>Nonomuraea</taxon>
    </lineage>
</organism>
<keyword evidence="1" id="KW-0472">Membrane</keyword>
<reference evidence="2" key="1">
    <citation type="submission" date="2020-11" db="EMBL/GenBank/DDBJ databases">
        <title>Whole-genome analyses of Nonomuraea sp. K274.</title>
        <authorList>
            <person name="Veyisoglu A."/>
        </authorList>
    </citation>
    <scope>NUCLEOTIDE SEQUENCE</scope>
    <source>
        <strain evidence="2">K274</strain>
    </source>
</reference>
<gene>
    <name evidence="2" type="ORF">ITP53_54875</name>
</gene>
<dbReference type="EMBL" id="JADOGI010000468">
    <property type="protein sequence ID" value="MBF8194595.1"/>
    <property type="molecule type" value="Genomic_DNA"/>
</dbReference>
<dbReference type="RefSeq" id="WP_195903403.1">
    <property type="nucleotide sequence ID" value="NZ_JADOGI010000468.1"/>
</dbReference>
<keyword evidence="3" id="KW-1185">Reference proteome</keyword>
<keyword evidence="1" id="KW-0812">Transmembrane</keyword>
<evidence type="ECO:0000313" key="2">
    <source>
        <dbReference type="EMBL" id="MBF8194595.1"/>
    </source>
</evidence>
<dbReference type="Proteomes" id="UP000605361">
    <property type="component" value="Unassembled WGS sequence"/>
</dbReference>
<protein>
    <submittedName>
        <fullName evidence="2">Uncharacterized protein</fullName>
    </submittedName>
</protein>
<keyword evidence="1" id="KW-1133">Transmembrane helix</keyword>
<name>A0A931AMK1_9ACTN</name>
<proteinExistence type="predicted"/>
<sequence length="112" mass="11023">MTLAAVAGLGVYFASVGLDNADKLGSVIGALVAVAGLSLTVYGLVAASGGGRRLVQQTARASGGRISQVGGDQTGAASLGRDAAAEVRQRARAYKDGEISQVAGDQAPPAQP</sequence>
<accession>A0A931AMK1</accession>